<feature type="compositionally biased region" description="Basic and acidic residues" evidence="1">
    <location>
        <begin position="147"/>
        <end position="173"/>
    </location>
</feature>
<dbReference type="EMBL" id="KQ242066">
    <property type="protein sequence ID" value="KNC81133.1"/>
    <property type="molecule type" value="Genomic_DNA"/>
</dbReference>
<reference evidence="2 3" key="1">
    <citation type="submission" date="2011-02" db="EMBL/GenBank/DDBJ databases">
        <title>The Genome Sequence of Sphaeroforma arctica JP610.</title>
        <authorList>
            <consortium name="The Broad Institute Genome Sequencing Platform"/>
            <person name="Russ C."/>
            <person name="Cuomo C."/>
            <person name="Young S.K."/>
            <person name="Zeng Q."/>
            <person name="Gargeya S."/>
            <person name="Alvarado L."/>
            <person name="Berlin A."/>
            <person name="Chapman S.B."/>
            <person name="Chen Z."/>
            <person name="Freedman E."/>
            <person name="Gellesch M."/>
            <person name="Goldberg J."/>
            <person name="Griggs A."/>
            <person name="Gujja S."/>
            <person name="Heilman E."/>
            <person name="Heiman D."/>
            <person name="Howarth C."/>
            <person name="Mehta T."/>
            <person name="Neiman D."/>
            <person name="Pearson M."/>
            <person name="Roberts A."/>
            <person name="Saif S."/>
            <person name="Shea T."/>
            <person name="Shenoy N."/>
            <person name="Sisk P."/>
            <person name="Stolte C."/>
            <person name="Sykes S."/>
            <person name="White J."/>
            <person name="Yandava C."/>
            <person name="Burger G."/>
            <person name="Gray M.W."/>
            <person name="Holland P.W.H."/>
            <person name="King N."/>
            <person name="Lang F.B.F."/>
            <person name="Roger A.J."/>
            <person name="Ruiz-Trillo I."/>
            <person name="Haas B."/>
            <person name="Nusbaum C."/>
            <person name="Birren B."/>
        </authorList>
    </citation>
    <scope>NUCLEOTIDE SEQUENCE [LARGE SCALE GENOMIC DNA]</scope>
    <source>
        <strain evidence="2 3">JP610</strain>
    </source>
</reference>
<keyword evidence="3" id="KW-1185">Reference proteome</keyword>
<dbReference type="Proteomes" id="UP000054560">
    <property type="component" value="Unassembled WGS sequence"/>
</dbReference>
<organism evidence="2 3">
    <name type="scientific">Sphaeroforma arctica JP610</name>
    <dbReference type="NCBI Taxonomy" id="667725"/>
    <lineage>
        <taxon>Eukaryota</taxon>
        <taxon>Ichthyosporea</taxon>
        <taxon>Ichthyophonida</taxon>
        <taxon>Sphaeroforma</taxon>
    </lineage>
</organism>
<evidence type="ECO:0000256" key="1">
    <source>
        <dbReference type="SAM" id="MobiDB-lite"/>
    </source>
</evidence>
<feature type="compositionally biased region" description="Polar residues" evidence="1">
    <location>
        <begin position="174"/>
        <end position="190"/>
    </location>
</feature>
<feature type="region of interest" description="Disordered" evidence="1">
    <location>
        <begin position="1"/>
        <end position="76"/>
    </location>
</feature>
<dbReference type="RefSeq" id="XP_014155035.1">
    <property type="nucleotide sequence ID" value="XM_014299560.1"/>
</dbReference>
<feature type="region of interest" description="Disordered" evidence="1">
    <location>
        <begin position="131"/>
        <end position="192"/>
    </location>
</feature>
<feature type="region of interest" description="Disordered" evidence="1">
    <location>
        <begin position="449"/>
        <end position="475"/>
    </location>
</feature>
<name>A0A0L0FYV6_9EUKA</name>
<feature type="compositionally biased region" description="Polar residues" evidence="1">
    <location>
        <begin position="1"/>
        <end position="26"/>
    </location>
</feature>
<feature type="region of interest" description="Disordered" evidence="1">
    <location>
        <begin position="343"/>
        <end position="364"/>
    </location>
</feature>
<dbReference type="GeneID" id="25907036"/>
<dbReference type="AlphaFoldDB" id="A0A0L0FYV6"/>
<feature type="compositionally biased region" description="Low complexity" evidence="1">
    <location>
        <begin position="350"/>
        <end position="361"/>
    </location>
</feature>
<evidence type="ECO:0000313" key="3">
    <source>
        <dbReference type="Proteomes" id="UP000054560"/>
    </source>
</evidence>
<feature type="compositionally biased region" description="Polar residues" evidence="1">
    <location>
        <begin position="449"/>
        <end position="468"/>
    </location>
</feature>
<sequence>MSYTIPAWRTTTKVGSGRNGSTSNTRAESKSTSSTRNRTRMEGTTTNADESQASGRAQKDATSTAADVSKGGSSGIKKISVYSKPRQDAEIELVPFPDLFDLFAAYDQIYFNGMLTASGMVFAVREQEKKAADEKGGVKKQSQNKKPKPEITLDPRQTELDFKPKSATKHDTKSASFTTKSTDGRNSNTHAHNEITVGTKQRDPLVYIKEGGDRIKKDTHNVAIRQGKANDVRDGITYLGTSTGPRTLGADNYLGRRKGARTDKGVDKVAGITLGISSGGRISSGRGKVADMGLSLAKDTHRRDTQAGIKGVPGRKVVEIINLDSSDDECVSSWRGATERHTAMPEPHTTHTGTTNTNTSTMDRTSQRPIEDINSFTEHNVNGTSVFPNSVPASEKKPAKAVKTSWGTGFVLGKCEELQKTSFGCDKAWVNLSGRVKNMAGICIDNNETAESSSKSDGTVDRSTTSKGMKSIDRNTKDSTLVGINYESRHTKGTCTHARHTTVGSVSCNNLNDTSRFSGVDKTTKLSSQVDVGGEGNVSDQSSVDSRFPADSTAHTNRQTDINGIAHVGSKAHTHCKANLTVPELWGVKVPNNVNEATTRRSEELVMSVAMVTRARAAELLAECDGSAEKAIDRHYS</sequence>
<feature type="compositionally biased region" description="Polar residues" evidence="1">
    <location>
        <begin position="42"/>
        <end position="66"/>
    </location>
</feature>
<feature type="region of interest" description="Disordered" evidence="1">
    <location>
        <begin position="529"/>
        <end position="555"/>
    </location>
</feature>
<proteinExistence type="predicted"/>
<accession>A0A0L0FYV6</accession>
<gene>
    <name evidence="2" type="ORF">SARC_06532</name>
</gene>
<protein>
    <submittedName>
        <fullName evidence="2">Uncharacterized protein</fullName>
    </submittedName>
</protein>
<evidence type="ECO:0000313" key="2">
    <source>
        <dbReference type="EMBL" id="KNC81133.1"/>
    </source>
</evidence>